<evidence type="ECO:0000313" key="3">
    <source>
        <dbReference type="Proteomes" id="UP000623250"/>
    </source>
</evidence>
<evidence type="ECO:0000313" key="2">
    <source>
        <dbReference type="EMBL" id="MBJ7543741.1"/>
    </source>
</evidence>
<sequence>MTTPDDTPSADEAALAFSALQDDASEAAGQGGSPQRKGAPRKARVDRLIRDKEVADALAQTSAAQAQQLRQRLQSAGRPQDYRTPEDYTRAVAEQAVREVGAEILARQAEQAREIAARAAYDAWGETTAAFREKVPDFDEVAHNPNLAVTPIMAESIRETPRGAEIAYFLGKNPGEAQRIAALPPVSQVMAIARLEARLDIAQAAISRAPEPIGALTGRGGNAGKPLDQMSFDEYRRARGF</sequence>
<dbReference type="Proteomes" id="UP000623250">
    <property type="component" value="Unassembled WGS sequence"/>
</dbReference>
<feature type="region of interest" description="Disordered" evidence="1">
    <location>
        <begin position="59"/>
        <end position="85"/>
    </location>
</feature>
<organism evidence="2 3">
    <name type="scientific">Rhodomicrobium udaipurense</name>
    <dbReference type="NCBI Taxonomy" id="1202716"/>
    <lineage>
        <taxon>Bacteria</taxon>
        <taxon>Pseudomonadati</taxon>
        <taxon>Pseudomonadota</taxon>
        <taxon>Alphaproteobacteria</taxon>
        <taxon>Hyphomicrobiales</taxon>
        <taxon>Hyphomicrobiaceae</taxon>
        <taxon>Rhodomicrobium</taxon>
    </lineage>
</organism>
<name>A0A8I1GGX1_9HYPH</name>
<accession>A0A8I1GGX1</accession>
<evidence type="ECO:0000256" key="1">
    <source>
        <dbReference type="SAM" id="MobiDB-lite"/>
    </source>
</evidence>
<feature type="region of interest" description="Disordered" evidence="1">
    <location>
        <begin position="20"/>
        <end position="46"/>
    </location>
</feature>
<comment type="caution">
    <text evidence="2">The sequence shown here is derived from an EMBL/GenBank/DDBJ whole genome shotgun (WGS) entry which is preliminary data.</text>
</comment>
<keyword evidence="3" id="KW-1185">Reference proteome</keyword>
<gene>
    <name evidence="2" type="ORF">JDN41_09220</name>
</gene>
<dbReference type="RefSeq" id="WP_037242520.1">
    <property type="nucleotide sequence ID" value="NZ_JAEMUK010000017.1"/>
</dbReference>
<proteinExistence type="predicted"/>
<dbReference type="EMBL" id="JAEMUK010000017">
    <property type="protein sequence ID" value="MBJ7543741.1"/>
    <property type="molecule type" value="Genomic_DNA"/>
</dbReference>
<feature type="compositionally biased region" description="Low complexity" evidence="1">
    <location>
        <begin position="59"/>
        <end position="76"/>
    </location>
</feature>
<dbReference type="AlphaFoldDB" id="A0A8I1GGX1"/>
<reference evidence="2 3" key="1">
    <citation type="submission" date="2020-12" db="EMBL/GenBank/DDBJ databases">
        <title>Revised draft genomes of Rhodomicrobium vannielii ATCC 17100 and Rhodomicrobium udaipurense JA643.</title>
        <authorList>
            <person name="Conners E.M."/>
            <person name="Davenport E.J."/>
            <person name="Bose A."/>
        </authorList>
    </citation>
    <scope>NUCLEOTIDE SEQUENCE [LARGE SCALE GENOMIC DNA]</scope>
    <source>
        <strain evidence="2 3">JA643</strain>
    </source>
</reference>
<protein>
    <submittedName>
        <fullName evidence="2">Uncharacterized protein</fullName>
    </submittedName>
</protein>